<dbReference type="AlphaFoldDB" id="A0A0D8X9Y9"/>
<accession>A0A0D8X9Y9</accession>
<protein>
    <submittedName>
        <fullName evidence="1">Uncharacterized protein</fullName>
    </submittedName>
</protein>
<evidence type="ECO:0000313" key="2">
    <source>
        <dbReference type="Proteomes" id="UP000053766"/>
    </source>
</evidence>
<name>A0A0D8X9Y9_DICVI</name>
<reference evidence="1 2" key="1">
    <citation type="submission" date="2013-11" db="EMBL/GenBank/DDBJ databases">
        <title>Draft genome of the bovine lungworm Dictyocaulus viviparus.</title>
        <authorList>
            <person name="Mitreva M."/>
        </authorList>
    </citation>
    <scope>NUCLEOTIDE SEQUENCE [LARGE SCALE GENOMIC DNA]</scope>
    <source>
        <strain evidence="1 2">HannoverDv2000</strain>
    </source>
</reference>
<gene>
    <name evidence="1" type="ORF">DICVIV_12622</name>
</gene>
<organism evidence="1 2">
    <name type="scientific">Dictyocaulus viviparus</name>
    <name type="common">Bovine lungworm</name>
    <dbReference type="NCBI Taxonomy" id="29172"/>
    <lineage>
        <taxon>Eukaryota</taxon>
        <taxon>Metazoa</taxon>
        <taxon>Ecdysozoa</taxon>
        <taxon>Nematoda</taxon>
        <taxon>Chromadorea</taxon>
        <taxon>Rhabditida</taxon>
        <taxon>Rhabditina</taxon>
        <taxon>Rhabditomorpha</taxon>
        <taxon>Strongyloidea</taxon>
        <taxon>Metastrongylidae</taxon>
        <taxon>Dictyocaulus</taxon>
    </lineage>
</organism>
<dbReference type="Proteomes" id="UP000053766">
    <property type="component" value="Unassembled WGS sequence"/>
</dbReference>
<evidence type="ECO:0000313" key="1">
    <source>
        <dbReference type="EMBL" id="KJH41405.1"/>
    </source>
</evidence>
<keyword evidence="2" id="KW-1185">Reference proteome</keyword>
<reference evidence="2" key="2">
    <citation type="journal article" date="2016" name="Sci. Rep.">
        <title>Dictyocaulus viviparus genome, variome and transcriptome elucidate lungworm biology and support future intervention.</title>
        <authorList>
            <person name="McNulty S.N."/>
            <person name="Strube C."/>
            <person name="Rosa B.A."/>
            <person name="Martin J.C."/>
            <person name="Tyagi R."/>
            <person name="Choi Y.J."/>
            <person name="Wang Q."/>
            <person name="Hallsworth Pepin K."/>
            <person name="Zhang X."/>
            <person name="Ozersky P."/>
            <person name="Wilson R.K."/>
            <person name="Sternberg P.W."/>
            <person name="Gasser R.B."/>
            <person name="Mitreva M."/>
        </authorList>
    </citation>
    <scope>NUCLEOTIDE SEQUENCE [LARGE SCALE GENOMIC DNA]</scope>
    <source>
        <strain evidence="2">HannoverDv2000</strain>
    </source>
</reference>
<dbReference type="EMBL" id="KN716831">
    <property type="protein sequence ID" value="KJH41405.1"/>
    <property type="molecule type" value="Genomic_DNA"/>
</dbReference>
<sequence>MLSLDGVPYVVMKSLMSNEERTEGRYHIDRYLIKCRHHGFQRLLDELYRPHYRVVWNMMKASQISKSISPKGPKSNDSKYNTYLLGITRTIALFGTKEVFDR</sequence>
<proteinExistence type="predicted"/>